<evidence type="ECO:0000259" key="8">
    <source>
        <dbReference type="PROSITE" id="PS51007"/>
    </source>
</evidence>
<keyword evidence="2 6" id="KW-0349">Heme</keyword>
<dbReference type="EMBL" id="JAFKMR010000027">
    <property type="protein sequence ID" value="MBN8745272.1"/>
    <property type="molecule type" value="Genomic_DNA"/>
</dbReference>
<feature type="domain" description="Cytochrome c" evidence="8">
    <location>
        <begin position="33"/>
        <end position="116"/>
    </location>
</feature>
<dbReference type="PROSITE" id="PS51007">
    <property type="entry name" value="CYTC"/>
    <property type="match status" value="1"/>
</dbReference>
<evidence type="ECO:0000313" key="10">
    <source>
        <dbReference type="Proteomes" id="UP000664800"/>
    </source>
</evidence>
<dbReference type="SUPFAM" id="SSF46626">
    <property type="entry name" value="Cytochrome c"/>
    <property type="match status" value="1"/>
</dbReference>
<dbReference type="InterPro" id="IPR036909">
    <property type="entry name" value="Cyt_c-like_dom_sf"/>
</dbReference>
<keyword evidence="1" id="KW-0813">Transport</keyword>
<feature type="chain" id="PRO_5034834837" evidence="7">
    <location>
        <begin position="29"/>
        <end position="121"/>
    </location>
</feature>
<keyword evidence="7" id="KW-0732">Signal</keyword>
<keyword evidence="3 6" id="KW-0479">Metal-binding</keyword>
<feature type="signal peptide" evidence="7">
    <location>
        <begin position="1"/>
        <end position="28"/>
    </location>
</feature>
<gene>
    <name evidence="9" type="ORF">J0I24_13355</name>
</gene>
<dbReference type="Gene3D" id="1.10.760.10">
    <property type="entry name" value="Cytochrome c-like domain"/>
    <property type="match status" value="1"/>
</dbReference>
<proteinExistence type="predicted"/>
<dbReference type="InterPro" id="IPR009056">
    <property type="entry name" value="Cyt_c-like_dom"/>
</dbReference>
<evidence type="ECO:0000256" key="4">
    <source>
        <dbReference type="ARBA" id="ARBA00022982"/>
    </source>
</evidence>
<evidence type="ECO:0000256" key="1">
    <source>
        <dbReference type="ARBA" id="ARBA00022448"/>
    </source>
</evidence>
<dbReference type="Proteomes" id="UP000664800">
    <property type="component" value="Unassembled WGS sequence"/>
</dbReference>
<evidence type="ECO:0000256" key="5">
    <source>
        <dbReference type="ARBA" id="ARBA00023004"/>
    </source>
</evidence>
<dbReference type="GO" id="GO:0020037">
    <property type="term" value="F:heme binding"/>
    <property type="evidence" value="ECO:0007669"/>
    <property type="project" value="InterPro"/>
</dbReference>
<sequence length="121" mass="12884">MALKTLAPAMMKKVLFLASLMLAASAHAQNVVGNAAEGAKLVASCQGCHNMGGGYRSSFPEIFAVPMINGQNAQYIVDALKEYKNGNRRFPTMRAIAASLTDQQMADIAAYYATAKGQPIK</sequence>
<dbReference type="InterPro" id="IPR050597">
    <property type="entry name" value="Cytochrome_c_Oxidase_Subunit"/>
</dbReference>
<dbReference type="PANTHER" id="PTHR33751:SF9">
    <property type="entry name" value="CYTOCHROME C4"/>
    <property type="match status" value="1"/>
</dbReference>
<keyword evidence="4" id="KW-0249">Electron transport</keyword>
<keyword evidence="5 6" id="KW-0408">Iron</keyword>
<dbReference type="GO" id="GO:0009055">
    <property type="term" value="F:electron transfer activity"/>
    <property type="evidence" value="ECO:0007669"/>
    <property type="project" value="InterPro"/>
</dbReference>
<comment type="caution">
    <text evidence="9">The sequence shown here is derived from an EMBL/GenBank/DDBJ whole genome shotgun (WGS) entry which is preliminary data.</text>
</comment>
<evidence type="ECO:0000313" key="9">
    <source>
        <dbReference type="EMBL" id="MBN8745272.1"/>
    </source>
</evidence>
<dbReference type="GO" id="GO:0046872">
    <property type="term" value="F:metal ion binding"/>
    <property type="evidence" value="ECO:0007669"/>
    <property type="project" value="UniProtKB-KW"/>
</dbReference>
<organism evidence="9 10">
    <name type="scientific">Thiomonas arsenitoxydans (strain DSM 22701 / CIP 110005 / 3As)</name>
    <dbReference type="NCBI Taxonomy" id="426114"/>
    <lineage>
        <taxon>Bacteria</taxon>
        <taxon>Pseudomonadati</taxon>
        <taxon>Pseudomonadota</taxon>
        <taxon>Betaproteobacteria</taxon>
        <taxon>Burkholderiales</taxon>
        <taxon>Thiomonas</taxon>
    </lineage>
</organism>
<name>A0A8I1MYG2_THIA3</name>
<evidence type="ECO:0000256" key="6">
    <source>
        <dbReference type="PROSITE-ProRule" id="PRU00433"/>
    </source>
</evidence>
<evidence type="ECO:0000256" key="2">
    <source>
        <dbReference type="ARBA" id="ARBA00022617"/>
    </source>
</evidence>
<protein>
    <submittedName>
        <fullName evidence="9">C-type cytochrome</fullName>
    </submittedName>
</protein>
<dbReference type="AlphaFoldDB" id="A0A8I1MYG2"/>
<reference evidence="9" key="1">
    <citation type="submission" date="2021-02" db="EMBL/GenBank/DDBJ databases">
        <title>Thiocyanate and organic carbon inputs drive convergent selection for specific autotrophic Afipia and Thiobacillus strains within complex microbiomes.</title>
        <authorList>
            <person name="Huddy R.J."/>
            <person name="Sachdeva R."/>
            <person name="Kadzinga F."/>
            <person name="Kantor R.S."/>
            <person name="Harrison S.T.L."/>
            <person name="Banfield J.F."/>
        </authorList>
    </citation>
    <scope>NUCLEOTIDE SEQUENCE</scope>
    <source>
        <strain evidence="9">SCN18_13_7_16_R3_B_64_19</strain>
    </source>
</reference>
<dbReference type="Pfam" id="PF00034">
    <property type="entry name" value="Cytochrom_C"/>
    <property type="match status" value="1"/>
</dbReference>
<evidence type="ECO:0000256" key="3">
    <source>
        <dbReference type="ARBA" id="ARBA00022723"/>
    </source>
</evidence>
<dbReference type="PANTHER" id="PTHR33751">
    <property type="entry name" value="CBB3-TYPE CYTOCHROME C OXIDASE SUBUNIT FIXP"/>
    <property type="match status" value="1"/>
</dbReference>
<evidence type="ECO:0000256" key="7">
    <source>
        <dbReference type="SAM" id="SignalP"/>
    </source>
</evidence>
<dbReference type="RefSeq" id="WP_013122287.1">
    <property type="nucleotide sequence ID" value="NZ_DAIPFP010000011.1"/>
</dbReference>
<accession>A0A8I1MYG2</accession>